<reference evidence="2 3" key="1">
    <citation type="submission" date="2022-03" db="EMBL/GenBank/DDBJ databases">
        <title>Ignatzschineria rhizosphaerae HR5S32.</title>
        <authorList>
            <person name="Sun J.Q."/>
            <person name="Feng J.Y."/>
        </authorList>
    </citation>
    <scope>NUCLEOTIDE SEQUENCE [LARGE SCALE GENOMIC DNA]</scope>
    <source>
        <strain evidence="2 3">HR5S32</strain>
    </source>
</reference>
<proteinExistence type="predicted"/>
<dbReference type="InterPro" id="IPR001173">
    <property type="entry name" value="Glyco_trans_2-like"/>
</dbReference>
<evidence type="ECO:0000313" key="3">
    <source>
        <dbReference type="Proteomes" id="UP000829542"/>
    </source>
</evidence>
<dbReference type="InterPro" id="IPR029044">
    <property type="entry name" value="Nucleotide-diphossugar_trans"/>
</dbReference>
<dbReference type="EMBL" id="CP093379">
    <property type="protein sequence ID" value="UNM96182.1"/>
    <property type="molecule type" value="Genomic_DNA"/>
</dbReference>
<dbReference type="SUPFAM" id="SSF53448">
    <property type="entry name" value="Nucleotide-diphospho-sugar transferases"/>
    <property type="match status" value="1"/>
</dbReference>
<dbReference type="Pfam" id="PF00535">
    <property type="entry name" value="Glycos_transf_2"/>
    <property type="match status" value="1"/>
</dbReference>
<name>A0ABY3X3Z8_9GAMM</name>
<gene>
    <name evidence="2" type="ORF">MMG00_13440</name>
</gene>
<dbReference type="CDD" id="cd00761">
    <property type="entry name" value="Glyco_tranf_GTA_type"/>
    <property type="match status" value="1"/>
</dbReference>
<accession>A0ABY3X3Z8</accession>
<feature type="domain" description="Glycosyltransferase 2-like" evidence="1">
    <location>
        <begin position="4"/>
        <end position="170"/>
    </location>
</feature>
<protein>
    <submittedName>
        <fullName evidence="2">Glycosyltransferase</fullName>
    </submittedName>
</protein>
<dbReference type="PANTHER" id="PTHR22916:SF3">
    <property type="entry name" value="UDP-GLCNAC:BETAGAL BETA-1,3-N-ACETYLGLUCOSAMINYLTRANSFERASE-LIKE PROTEIN 1"/>
    <property type="match status" value="1"/>
</dbReference>
<dbReference type="Proteomes" id="UP000829542">
    <property type="component" value="Chromosome"/>
</dbReference>
<sequence>MKVSVIIPVYNAENYIEECLLSVMQQDYADIEIILVNDFTPDRSFLRAKEVISQNIWQGTVQYLEHDRNRGPSAARNTGIAHSKGEYLFFLDNDDTLTDKTAISYLVECALETATPRDLVVGNFQKIAGNRVDFILASHQRSYSENVDVFKDYALSKLWVIGCAKLIHRDFLVQNQLFFKEGIFHEDVLWAFYLYRVVSNIYSTPKIVYNHYEREGSITWDVKERNIRDQITVILMMYQAYLDQPDYLPKETLFVIELYRKEVLEWLVTIDAKNLSISIEAFILEQVKRLKQIKVPAKTGRSRFNKQNLWLRLPAKILTQILIKRRNR</sequence>
<keyword evidence="3" id="KW-1185">Reference proteome</keyword>
<dbReference type="Gene3D" id="3.90.550.10">
    <property type="entry name" value="Spore Coat Polysaccharide Biosynthesis Protein SpsA, Chain A"/>
    <property type="match status" value="1"/>
</dbReference>
<evidence type="ECO:0000313" key="2">
    <source>
        <dbReference type="EMBL" id="UNM96182.1"/>
    </source>
</evidence>
<organism evidence="2 3">
    <name type="scientific">Ignatzschineria rhizosphaerae</name>
    <dbReference type="NCBI Taxonomy" id="2923279"/>
    <lineage>
        <taxon>Bacteria</taxon>
        <taxon>Pseudomonadati</taxon>
        <taxon>Pseudomonadota</taxon>
        <taxon>Gammaproteobacteria</taxon>
        <taxon>Cardiobacteriales</taxon>
        <taxon>Ignatzschineriaceae</taxon>
        <taxon>Ignatzschineria</taxon>
    </lineage>
</organism>
<dbReference type="PANTHER" id="PTHR22916">
    <property type="entry name" value="GLYCOSYLTRANSFERASE"/>
    <property type="match status" value="1"/>
</dbReference>
<dbReference type="RefSeq" id="WP_242149206.1">
    <property type="nucleotide sequence ID" value="NZ_CP093379.1"/>
</dbReference>
<evidence type="ECO:0000259" key="1">
    <source>
        <dbReference type="Pfam" id="PF00535"/>
    </source>
</evidence>